<evidence type="ECO:0000313" key="4">
    <source>
        <dbReference type="Proteomes" id="UP000290289"/>
    </source>
</evidence>
<comment type="similarity">
    <text evidence="1">Belongs to the ABC transporter superfamily. ABCG family. Eye pigment precursor importer (TC 3.A.1.204) subfamily.</text>
</comment>
<reference evidence="3 4" key="1">
    <citation type="submission" date="2018-10" db="EMBL/GenBank/DDBJ databases">
        <title>A high-quality apple genome assembly.</title>
        <authorList>
            <person name="Hu J."/>
        </authorList>
    </citation>
    <scope>NUCLEOTIDE SEQUENCE [LARGE SCALE GENOMIC DNA]</scope>
    <source>
        <strain evidence="4">cv. HFTH1</strain>
        <tissue evidence="3">Young leaf</tissue>
    </source>
</reference>
<dbReference type="PANTHER" id="PTHR48042">
    <property type="entry name" value="ABC TRANSPORTER G FAMILY MEMBER 11"/>
    <property type="match status" value="1"/>
</dbReference>
<evidence type="ECO:0008006" key="5">
    <source>
        <dbReference type="Google" id="ProtNLM"/>
    </source>
</evidence>
<dbReference type="PANTHER" id="PTHR48042:SF12">
    <property type="entry name" value="ABC TRANSPORTER G FAMILY MEMBER 3"/>
    <property type="match status" value="1"/>
</dbReference>
<dbReference type="InterPro" id="IPR052215">
    <property type="entry name" value="Plant_ABCG"/>
</dbReference>
<dbReference type="EMBL" id="RDQH01000341">
    <property type="protein sequence ID" value="RXH73775.1"/>
    <property type="molecule type" value="Genomic_DNA"/>
</dbReference>
<dbReference type="InterPro" id="IPR027417">
    <property type="entry name" value="P-loop_NTPase"/>
</dbReference>
<sequence>MADIVRKCVMKVCMSIHRFTIGFTLFQDLRFCASTFGALCGNRHENYVDSFSFFHLITKSEIYNEVLRRIQESNFEDANLPGFDDQLWLYFNQLPARYALDVNVERAEDVLAHKRVKVPEVLQSLRFTPRTIPEFHLPSHCNMDDNNATKTMTSAINCVESRISFPTEFPYEFDSSDSNSALNFPDEFSSSSASSPASRVPSSNFFYLRKTGSLRQPISFEDSPEWDDIDIDLQLRKRKYSEKVMKSSNGYTLPGTITVIMGPAKSGKSTLLRALAGRLPYSAIMYDEVFVNGSKSPMPYGSYLGSCFSLQSALPITLRSHPRRGARAPLPPPVGFSADPFRLRCQRCTSRPDFLLQTLSRC</sequence>
<organism evidence="3 4">
    <name type="scientific">Malus domestica</name>
    <name type="common">Apple</name>
    <name type="synonym">Pyrus malus</name>
    <dbReference type="NCBI Taxonomy" id="3750"/>
    <lineage>
        <taxon>Eukaryota</taxon>
        <taxon>Viridiplantae</taxon>
        <taxon>Streptophyta</taxon>
        <taxon>Embryophyta</taxon>
        <taxon>Tracheophyta</taxon>
        <taxon>Spermatophyta</taxon>
        <taxon>Magnoliopsida</taxon>
        <taxon>eudicotyledons</taxon>
        <taxon>Gunneridae</taxon>
        <taxon>Pentapetalae</taxon>
        <taxon>rosids</taxon>
        <taxon>fabids</taxon>
        <taxon>Rosales</taxon>
        <taxon>Rosaceae</taxon>
        <taxon>Amygdaloideae</taxon>
        <taxon>Maleae</taxon>
        <taxon>Malus</taxon>
    </lineage>
</organism>
<name>A0A498HW65_MALDO</name>
<proteinExistence type="inferred from homology"/>
<keyword evidence="2" id="KW-0813">Transport</keyword>
<dbReference type="Gene3D" id="3.40.50.300">
    <property type="entry name" value="P-loop containing nucleotide triphosphate hydrolases"/>
    <property type="match status" value="1"/>
</dbReference>
<dbReference type="SUPFAM" id="SSF52540">
    <property type="entry name" value="P-loop containing nucleoside triphosphate hydrolases"/>
    <property type="match status" value="1"/>
</dbReference>
<evidence type="ECO:0000256" key="1">
    <source>
        <dbReference type="ARBA" id="ARBA00005814"/>
    </source>
</evidence>
<dbReference type="Proteomes" id="UP000290289">
    <property type="component" value="Chromosome 15"/>
</dbReference>
<accession>A0A498HW65</accession>
<evidence type="ECO:0000256" key="2">
    <source>
        <dbReference type="ARBA" id="ARBA00022448"/>
    </source>
</evidence>
<keyword evidence="4" id="KW-1185">Reference proteome</keyword>
<gene>
    <name evidence="3" type="ORF">DVH24_016597</name>
</gene>
<protein>
    <recommendedName>
        <fullName evidence="5">ABC transporter domain-containing protein</fullName>
    </recommendedName>
</protein>
<comment type="caution">
    <text evidence="3">The sequence shown here is derived from an EMBL/GenBank/DDBJ whole genome shotgun (WGS) entry which is preliminary data.</text>
</comment>
<dbReference type="AlphaFoldDB" id="A0A498HW65"/>
<evidence type="ECO:0000313" key="3">
    <source>
        <dbReference type="EMBL" id="RXH73775.1"/>
    </source>
</evidence>